<reference evidence="1 2" key="1">
    <citation type="submission" date="2020-07" db="EMBL/GenBank/DDBJ databases">
        <title>Genomic Encyclopedia of Type Strains, Phase IV (KMG-V): Genome sequencing to study the core and pangenomes of soil and plant-associated prokaryotes.</title>
        <authorList>
            <person name="Whitman W."/>
        </authorList>
    </citation>
    <scope>NUCLEOTIDE SEQUENCE [LARGE SCALE GENOMIC DNA]</scope>
    <source>
        <strain evidence="1 2">C8</strain>
    </source>
</reference>
<dbReference type="EMBL" id="JACDUL010000002">
    <property type="protein sequence ID" value="MBA2861899.1"/>
    <property type="molecule type" value="Genomic_DNA"/>
</dbReference>
<proteinExistence type="predicted"/>
<accession>A0A7J9PK46</accession>
<evidence type="ECO:0000313" key="1">
    <source>
        <dbReference type="EMBL" id="MBA2861899.1"/>
    </source>
</evidence>
<organism evidence="1 2">
    <name type="scientific">Methanococcus maripaludis</name>
    <name type="common">Methanococcus deltae</name>
    <dbReference type="NCBI Taxonomy" id="39152"/>
    <lineage>
        <taxon>Archaea</taxon>
        <taxon>Methanobacteriati</taxon>
        <taxon>Methanobacteriota</taxon>
        <taxon>Methanomada group</taxon>
        <taxon>Methanococci</taxon>
        <taxon>Methanococcales</taxon>
        <taxon>Methanococcaceae</taxon>
        <taxon>Methanococcus</taxon>
    </lineage>
</organism>
<dbReference type="AlphaFoldDB" id="A0A7J9PK46"/>
<comment type="caution">
    <text evidence="1">The sequence shown here is derived from an EMBL/GenBank/DDBJ whole genome shotgun (WGS) entry which is preliminary data.</text>
</comment>
<dbReference type="RefSeq" id="WP_011976536.1">
    <property type="nucleotide sequence ID" value="NZ_JACDUL010000002.1"/>
</dbReference>
<evidence type="ECO:0000313" key="2">
    <source>
        <dbReference type="Proteomes" id="UP000533207"/>
    </source>
</evidence>
<name>A0A7J9PK46_METMI</name>
<dbReference type="Proteomes" id="UP000533207">
    <property type="component" value="Unassembled WGS sequence"/>
</dbReference>
<gene>
    <name evidence="1" type="ORF">HNP90_000778</name>
</gene>
<protein>
    <submittedName>
        <fullName evidence="1">Uncharacterized protein</fullName>
    </submittedName>
</protein>
<sequence>MVNFSKNEIEVIKNVLKRAESISRDVDPKLFIYSEDMYLGRNDSCRAALYALENEEFLEDFGEEEIEEIFWDELQLYVDYLYTEKSEIQSENESLGSKHIDEKIVEIKKLMKKIRPFDE</sequence>